<comment type="caution">
    <text evidence="2">The sequence shown here is derived from an EMBL/GenBank/DDBJ whole genome shotgun (WGS) entry which is preliminary data.</text>
</comment>
<accession>A0A9N9NYF9</accession>
<reference evidence="2" key="1">
    <citation type="submission" date="2021-06" db="EMBL/GenBank/DDBJ databases">
        <authorList>
            <person name="Kallberg Y."/>
            <person name="Tangrot J."/>
            <person name="Rosling A."/>
        </authorList>
    </citation>
    <scope>NUCLEOTIDE SEQUENCE</scope>
    <source>
        <strain evidence="2">MA453B</strain>
    </source>
</reference>
<feature type="region of interest" description="Disordered" evidence="1">
    <location>
        <begin position="15"/>
        <end position="65"/>
    </location>
</feature>
<gene>
    <name evidence="2" type="ORF">DERYTH_LOCUS20265</name>
</gene>
<evidence type="ECO:0000313" key="3">
    <source>
        <dbReference type="Proteomes" id="UP000789405"/>
    </source>
</evidence>
<name>A0A9N9NYF9_9GLOM</name>
<organism evidence="2 3">
    <name type="scientific">Dentiscutata erythropus</name>
    <dbReference type="NCBI Taxonomy" id="1348616"/>
    <lineage>
        <taxon>Eukaryota</taxon>
        <taxon>Fungi</taxon>
        <taxon>Fungi incertae sedis</taxon>
        <taxon>Mucoromycota</taxon>
        <taxon>Glomeromycotina</taxon>
        <taxon>Glomeromycetes</taxon>
        <taxon>Diversisporales</taxon>
        <taxon>Gigasporaceae</taxon>
        <taxon>Dentiscutata</taxon>
    </lineage>
</organism>
<dbReference type="EMBL" id="CAJVPY010023561">
    <property type="protein sequence ID" value="CAG8785253.1"/>
    <property type="molecule type" value="Genomic_DNA"/>
</dbReference>
<proteinExistence type="predicted"/>
<protein>
    <submittedName>
        <fullName evidence="2">23295_t:CDS:1</fullName>
    </submittedName>
</protein>
<dbReference type="Proteomes" id="UP000789405">
    <property type="component" value="Unassembled WGS sequence"/>
</dbReference>
<feature type="compositionally biased region" description="Basic and acidic residues" evidence="1">
    <location>
        <begin position="53"/>
        <end position="65"/>
    </location>
</feature>
<evidence type="ECO:0000256" key="1">
    <source>
        <dbReference type="SAM" id="MobiDB-lite"/>
    </source>
</evidence>
<keyword evidence="3" id="KW-1185">Reference proteome</keyword>
<evidence type="ECO:0000313" key="2">
    <source>
        <dbReference type="EMBL" id="CAG8785253.1"/>
    </source>
</evidence>
<feature type="compositionally biased region" description="Acidic residues" evidence="1">
    <location>
        <begin position="22"/>
        <end position="42"/>
    </location>
</feature>
<feature type="non-terminal residue" evidence="2">
    <location>
        <position position="65"/>
    </location>
</feature>
<dbReference type="AlphaFoldDB" id="A0A9N9NYF9"/>
<sequence>MLDNFVEECNQIDQLDNQLNDQSDDQLDEQSDEQSDNQSDDFDSNKSVSNKEFQLKSEKAKDDLQ</sequence>